<keyword evidence="3" id="KW-1003">Cell membrane</keyword>
<sequence>MKKLIALMATLTLTVGLFSGCAKQESQQPQQPNKPQIRIGLATDEGGKGDKSFNDAAIAGLERIKAEYGIEPQIIESRSADDYEPNLTTLAADNDLIFGVGFKMADALKTVAQNNPDKKFAIVDSVVDLPNVASYVFKEEEGSFLMGVIAGKMTKTNIVGFLGGSKFELIEKFEAGFRAGVKAVNPKAKVIVQYANTFSDVALGYEIAKKMYNDGADVIYHAAGGAGLGLFNAAKEMKKWAIGVDSDQAVLVPDKADVILASMIKRVDTATYTAAKAAIEGTFKPGTIVLGLKEDGVGISKTINPAVPKEVIDLANKYKQAIIEGKFTVPSKPSEVDSFQAPQI</sequence>
<evidence type="ECO:0000256" key="2">
    <source>
        <dbReference type="ARBA" id="ARBA00008610"/>
    </source>
</evidence>
<dbReference type="Pfam" id="PF02608">
    <property type="entry name" value="Bmp"/>
    <property type="match status" value="1"/>
</dbReference>
<keyword evidence="4 8" id="KW-0732">Signal</keyword>
<evidence type="ECO:0000256" key="1">
    <source>
        <dbReference type="ARBA" id="ARBA00004193"/>
    </source>
</evidence>
<dbReference type="PROSITE" id="PS51257">
    <property type="entry name" value="PROKAR_LIPOPROTEIN"/>
    <property type="match status" value="1"/>
</dbReference>
<evidence type="ECO:0000256" key="3">
    <source>
        <dbReference type="ARBA" id="ARBA00022475"/>
    </source>
</evidence>
<gene>
    <name evidence="10" type="ORF">SAMN05660865_01705</name>
</gene>
<feature type="chain" id="PRO_5009289200" evidence="8">
    <location>
        <begin position="25"/>
        <end position="344"/>
    </location>
</feature>
<dbReference type="CDD" id="cd06354">
    <property type="entry name" value="PBP1_PrnA-like"/>
    <property type="match status" value="1"/>
</dbReference>
<feature type="signal peptide" evidence="8">
    <location>
        <begin position="1"/>
        <end position="24"/>
    </location>
</feature>
<dbReference type="InterPro" id="IPR003760">
    <property type="entry name" value="PnrA-like"/>
</dbReference>
<comment type="similarity">
    <text evidence="2">Belongs to the BMP lipoprotein family.</text>
</comment>
<dbReference type="AlphaFoldDB" id="A0A1H5X9Y7"/>
<evidence type="ECO:0000259" key="9">
    <source>
        <dbReference type="Pfam" id="PF02608"/>
    </source>
</evidence>
<dbReference type="EMBL" id="FNUK01000027">
    <property type="protein sequence ID" value="SEG08453.1"/>
    <property type="molecule type" value="Genomic_DNA"/>
</dbReference>
<feature type="domain" description="ABC transporter substrate-binding protein PnrA-like" evidence="9">
    <location>
        <begin position="43"/>
        <end position="324"/>
    </location>
</feature>
<dbReference type="GO" id="GO:0005886">
    <property type="term" value="C:plasma membrane"/>
    <property type="evidence" value="ECO:0007669"/>
    <property type="project" value="UniProtKB-SubCell"/>
</dbReference>
<feature type="region of interest" description="Disordered" evidence="7">
    <location>
        <begin position="24"/>
        <end position="48"/>
    </location>
</feature>
<evidence type="ECO:0000256" key="5">
    <source>
        <dbReference type="ARBA" id="ARBA00023136"/>
    </source>
</evidence>
<keyword evidence="6" id="KW-0449">Lipoprotein</keyword>
<comment type="subcellular location">
    <subcellularLocation>
        <location evidence="1">Cell membrane</location>
        <topology evidence="1">Lipid-anchor</topology>
    </subcellularLocation>
</comment>
<dbReference type="PANTHER" id="PTHR34296:SF2">
    <property type="entry name" value="ABC TRANSPORTER GUANOSINE-BINDING PROTEIN NUPN"/>
    <property type="match status" value="1"/>
</dbReference>
<protein>
    <submittedName>
        <fullName evidence="10">Nucleoside-binding protein</fullName>
    </submittedName>
</protein>
<keyword evidence="5" id="KW-0472">Membrane</keyword>
<dbReference type="SUPFAM" id="SSF53822">
    <property type="entry name" value="Periplasmic binding protein-like I"/>
    <property type="match status" value="1"/>
</dbReference>
<proteinExistence type="inferred from homology"/>
<evidence type="ECO:0000256" key="8">
    <source>
        <dbReference type="SAM" id="SignalP"/>
    </source>
</evidence>
<reference evidence="11" key="1">
    <citation type="submission" date="2016-10" db="EMBL/GenBank/DDBJ databases">
        <authorList>
            <person name="Varghese N."/>
            <person name="Submissions S."/>
        </authorList>
    </citation>
    <scope>NUCLEOTIDE SEQUENCE [LARGE SCALE GENOMIC DNA]</scope>
    <source>
        <strain evidence="11">DSM 5463</strain>
    </source>
</reference>
<dbReference type="InterPro" id="IPR050957">
    <property type="entry name" value="BMP_lipoprotein"/>
</dbReference>
<evidence type="ECO:0000313" key="10">
    <source>
        <dbReference type="EMBL" id="SEG08453.1"/>
    </source>
</evidence>
<name>A0A1H5X9Y7_9CLOT</name>
<dbReference type="OrthoDB" id="9769871at2"/>
<dbReference type="RefSeq" id="WP_103896623.1">
    <property type="nucleotide sequence ID" value="NZ_FNUK01000027.1"/>
</dbReference>
<dbReference type="Proteomes" id="UP000242850">
    <property type="component" value="Unassembled WGS sequence"/>
</dbReference>
<dbReference type="InterPro" id="IPR028082">
    <property type="entry name" value="Peripla_BP_I"/>
</dbReference>
<feature type="compositionally biased region" description="Polar residues" evidence="7">
    <location>
        <begin position="24"/>
        <end position="34"/>
    </location>
</feature>
<accession>A0A1H5X9Y7</accession>
<dbReference type="Gene3D" id="3.40.50.2300">
    <property type="match status" value="2"/>
</dbReference>
<organism evidence="10 11">
    <name type="scientific">Caloramator fervidus</name>
    <dbReference type="NCBI Taxonomy" id="29344"/>
    <lineage>
        <taxon>Bacteria</taxon>
        <taxon>Bacillati</taxon>
        <taxon>Bacillota</taxon>
        <taxon>Clostridia</taxon>
        <taxon>Eubacteriales</taxon>
        <taxon>Clostridiaceae</taxon>
        <taxon>Caloramator</taxon>
    </lineage>
</organism>
<dbReference type="PANTHER" id="PTHR34296">
    <property type="entry name" value="TRANSCRIPTIONAL ACTIVATOR PROTEIN MED"/>
    <property type="match status" value="1"/>
</dbReference>
<keyword evidence="11" id="KW-1185">Reference proteome</keyword>
<evidence type="ECO:0000313" key="11">
    <source>
        <dbReference type="Proteomes" id="UP000242850"/>
    </source>
</evidence>
<evidence type="ECO:0000256" key="7">
    <source>
        <dbReference type="SAM" id="MobiDB-lite"/>
    </source>
</evidence>
<evidence type="ECO:0000256" key="6">
    <source>
        <dbReference type="ARBA" id="ARBA00023288"/>
    </source>
</evidence>
<evidence type="ECO:0000256" key="4">
    <source>
        <dbReference type="ARBA" id="ARBA00022729"/>
    </source>
</evidence>